<dbReference type="OrthoDB" id="9776822at2"/>
<dbReference type="GO" id="GO:0005829">
    <property type="term" value="C:cytosol"/>
    <property type="evidence" value="ECO:0007669"/>
    <property type="project" value="TreeGrafter"/>
</dbReference>
<dbReference type="InterPro" id="IPR002173">
    <property type="entry name" value="Carboh/pur_kinase_PfkB_CS"/>
</dbReference>
<proteinExistence type="inferred from homology"/>
<dbReference type="InterPro" id="IPR011611">
    <property type="entry name" value="PfkB_dom"/>
</dbReference>
<name>A0A547PMH1_9RHOB</name>
<evidence type="ECO:0000256" key="2">
    <source>
        <dbReference type="ARBA" id="ARBA00022679"/>
    </source>
</evidence>
<feature type="domain" description="Carbohydrate kinase PfkB" evidence="4">
    <location>
        <begin position="9"/>
        <end position="299"/>
    </location>
</feature>
<evidence type="ECO:0000256" key="1">
    <source>
        <dbReference type="ARBA" id="ARBA00010688"/>
    </source>
</evidence>
<keyword evidence="2" id="KW-0808">Transferase</keyword>
<dbReference type="PROSITE" id="PS00584">
    <property type="entry name" value="PFKB_KINASES_2"/>
    <property type="match status" value="1"/>
</dbReference>
<dbReference type="AlphaFoldDB" id="A0A547PMH1"/>
<reference evidence="5 6" key="1">
    <citation type="submission" date="2019-06" db="EMBL/GenBank/DDBJ databases">
        <title>Paenimaribius caenipelagi gen. nov., sp. nov., isolated from a tidal flat.</title>
        <authorList>
            <person name="Yoon J.-H."/>
        </authorList>
    </citation>
    <scope>NUCLEOTIDE SEQUENCE [LARGE SCALE GENOMIC DNA]</scope>
    <source>
        <strain evidence="5 6">JBTF-M29</strain>
    </source>
</reference>
<protein>
    <submittedName>
        <fullName evidence="5">Sugar kinase</fullName>
    </submittedName>
</protein>
<dbReference type="GO" id="GO:0006974">
    <property type="term" value="P:DNA damage response"/>
    <property type="evidence" value="ECO:0007669"/>
    <property type="project" value="TreeGrafter"/>
</dbReference>
<evidence type="ECO:0000256" key="3">
    <source>
        <dbReference type="ARBA" id="ARBA00022777"/>
    </source>
</evidence>
<keyword evidence="3 5" id="KW-0418">Kinase</keyword>
<dbReference type="InterPro" id="IPR050306">
    <property type="entry name" value="PfkB_Carbo_kinase"/>
</dbReference>
<comment type="caution">
    <text evidence="5">The sequence shown here is derived from an EMBL/GenBank/DDBJ whole genome shotgun (WGS) entry which is preliminary data.</text>
</comment>
<gene>
    <name evidence="5" type="ORF">FEV53_17465</name>
</gene>
<accession>A0A547PMH1</accession>
<evidence type="ECO:0000259" key="4">
    <source>
        <dbReference type="Pfam" id="PF00294"/>
    </source>
</evidence>
<comment type="similarity">
    <text evidence="1">Belongs to the carbohydrate kinase PfkB family.</text>
</comment>
<dbReference type="GO" id="GO:0019698">
    <property type="term" value="P:D-galacturonate catabolic process"/>
    <property type="evidence" value="ECO:0007669"/>
    <property type="project" value="TreeGrafter"/>
</dbReference>
<keyword evidence="6" id="KW-1185">Reference proteome</keyword>
<dbReference type="PANTHER" id="PTHR43085">
    <property type="entry name" value="HEXOKINASE FAMILY MEMBER"/>
    <property type="match status" value="1"/>
</dbReference>
<dbReference type="Proteomes" id="UP000318590">
    <property type="component" value="Unassembled WGS sequence"/>
</dbReference>
<dbReference type="InterPro" id="IPR029056">
    <property type="entry name" value="Ribokinase-like"/>
</dbReference>
<dbReference type="Gene3D" id="3.40.1190.20">
    <property type="match status" value="1"/>
</dbReference>
<dbReference type="PANTHER" id="PTHR43085:SF15">
    <property type="entry name" value="2-DEHYDRO-3-DEOXYGLUCONOKINASE"/>
    <property type="match status" value="1"/>
</dbReference>
<dbReference type="GO" id="GO:0008673">
    <property type="term" value="F:2-dehydro-3-deoxygluconokinase activity"/>
    <property type="evidence" value="ECO:0007669"/>
    <property type="project" value="TreeGrafter"/>
</dbReference>
<dbReference type="CDD" id="cd01166">
    <property type="entry name" value="KdgK"/>
    <property type="match status" value="1"/>
</dbReference>
<dbReference type="GO" id="GO:0042840">
    <property type="term" value="P:D-glucuronate catabolic process"/>
    <property type="evidence" value="ECO:0007669"/>
    <property type="project" value="TreeGrafter"/>
</dbReference>
<organism evidence="5 6">
    <name type="scientific">Palleronia caenipelagi</name>
    <dbReference type="NCBI Taxonomy" id="2489174"/>
    <lineage>
        <taxon>Bacteria</taxon>
        <taxon>Pseudomonadati</taxon>
        <taxon>Pseudomonadota</taxon>
        <taxon>Alphaproteobacteria</taxon>
        <taxon>Rhodobacterales</taxon>
        <taxon>Roseobacteraceae</taxon>
        <taxon>Palleronia</taxon>
    </lineage>
</organism>
<sequence length="305" mass="32554">MTGKKRRFLAVGECMVELAQIGPGTYRRGFAGDTFNTAWYARRLLPADWAVGYLSATGADAVSEEMRGFFREAGIETKALRVVPDRTVGLYMISTKAGERDFSYWRGQSAARLLAEDEAFLTEHLSGAGVVHFSGITLAILPAADRQRLCRAIGAVRAAGTLVSFDTNLRPRLWQDTESMKAGLMLGASVADVVLPSFDEDGPLFGETAPQQTIVRYLDAGAGTVVVKNGAAPLCAFSRAEGAFEMAPRRVERVIDTTAAGDSFAAALMSRLATGQSLKEAAVRAIDLAAAVIQAPGALVPEVFE</sequence>
<dbReference type="SUPFAM" id="SSF53613">
    <property type="entry name" value="Ribokinase-like"/>
    <property type="match status" value="1"/>
</dbReference>
<dbReference type="Pfam" id="PF00294">
    <property type="entry name" value="PfkB"/>
    <property type="match status" value="1"/>
</dbReference>
<evidence type="ECO:0000313" key="5">
    <source>
        <dbReference type="EMBL" id="TRD15214.1"/>
    </source>
</evidence>
<evidence type="ECO:0000313" key="6">
    <source>
        <dbReference type="Proteomes" id="UP000318590"/>
    </source>
</evidence>
<dbReference type="EMBL" id="VFSV01000052">
    <property type="protein sequence ID" value="TRD15214.1"/>
    <property type="molecule type" value="Genomic_DNA"/>
</dbReference>